<keyword evidence="1" id="KW-0175">Coiled coil</keyword>
<dbReference type="EMBL" id="CAJFDH010000002">
    <property type="protein sequence ID" value="CAD5210159.1"/>
    <property type="molecule type" value="Genomic_DNA"/>
</dbReference>
<accession>A0A811K4Y6</accession>
<reference evidence="2" key="1">
    <citation type="submission" date="2020-09" db="EMBL/GenBank/DDBJ databases">
        <authorList>
            <person name="Kikuchi T."/>
        </authorList>
    </citation>
    <scope>NUCLEOTIDE SEQUENCE</scope>
    <source>
        <strain evidence="2">SH1</strain>
    </source>
</reference>
<sequence length="193" mass="23118">MESGRIEEALKVMFKVRNEAEEEVIKKEKEVKKLSTWPKQLAEDTKKWEGLWEGEFGKKVLQHQSNKLAENTTVVTEMNSNIQYCKQMISFKRMSQQRLAEQSRELYKNCQHELNRVQREISWLKDQVAEWKLKTVQNELIVEKMKVDLENTNMTLLDKRAMVEEMKADLEEQRRQRFLAELHHKGHNIMKEL</sequence>
<organism evidence="2 3">
    <name type="scientific">Bursaphelenchus okinawaensis</name>
    <dbReference type="NCBI Taxonomy" id="465554"/>
    <lineage>
        <taxon>Eukaryota</taxon>
        <taxon>Metazoa</taxon>
        <taxon>Ecdysozoa</taxon>
        <taxon>Nematoda</taxon>
        <taxon>Chromadorea</taxon>
        <taxon>Rhabditida</taxon>
        <taxon>Tylenchina</taxon>
        <taxon>Tylenchomorpha</taxon>
        <taxon>Aphelenchoidea</taxon>
        <taxon>Aphelenchoididae</taxon>
        <taxon>Bursaphelenchus</taxon>
    </lineage>
</organism>
<dbReference type="Proteomes" id="UP000614601">
    <property type="component" value="Unassembled WGS sequence"/>
</dbReference>
<gene>
    <name evidence="2" type="ORF">BOKJ2_LOCUS3048</name>
</gene>
<evidence type="ECO:0000313" key="2">
    <source>
        <dbReference type="EMBL" id="CAD5210159.1"/>
    </source>
</evidence>
<protein>
    <submittedName>
        <fullName evidence="2">Uncharacterized protein</fullName>
    </submittedName>
</protein>
<proteinExistence type="predicted"/>
<evidence type="ECO:0000313" key="3">
    <source>
        <dbReference type="Proteomes" id="UP000614601"/>
    </source>
</evidence>
<name>A0A811K4Y6_9BILA</name>
<dbReference type="EMBL" id="CAJFCW020000002">
    <property type="protein sequence ID" value="CAG9090783.1"/>
    <property type="molecule type" value="Genomic_DNA"/>
</dbReference>
<evidence type="ECO:0000256" key="1">
    <source>
        <dbReference type="SAM" id="Coils"/>
    </source>
</evidence>
<comment type="caution">
    <text evidence="2">The sequence shown here is derived from an EMBL/GenBank/DDBJ whole genome shotgun (WGS) entry which is preliminary data.</text>
</comment>
<dbReference type="OrthoDB" id="10400825at2759"/>
<keyword evidence="3" id="KW-1185">Reference proteome</keyword>
<dbReference type="Proteomes" id="UP000783686">
    <property type="component" value="Unassembled WGS sequence"/>
</dbReference>
<feature type="coiled-coil region" evidence="1">
    <location>
        <begin position="100"/>
        <end position="176"/>
    </location>
</feature>
<dbReference type="AlphaFoldDB" id="A0A811K4Y6"/>